<dbReference type="EMBL" id="JAZHPZ010000001">
    <property type="protein sequence ID" value="MEF2964288.1"/>
    <property type="molecule type" value="Genomic_DNA"/>
</dbReference>
<keyword evidence="7" id="KW-1185">Reference proteome</keyword>
<feature type="domain" description="Pyrroline-5-carboxylate reductase dimerisation" evidence="5">
    <location>
        <begin position="173"/>
        <end position="277"/>
    </location>
</feature>
<organism evidence="6 7">
    <name type="scientific">Paenibacillus haidiansis</name>
    <dbReference type="NCBI Taxonomy" id="1574488"/>
    <lineage>
        <taxon>Bacteria</taxon>
        <taxon>Bacillati</taxon>
        <taxon>Bacillota</taxon>
        <taxon>Bacilli</taxon>
        <taxon>Bacillales</taxon>
        <taxon>Paenibacillaceae</taxon>
        <taxon>Paenibacillus</taxon>
    </lineage>
</organism>
<reference evidence="6 7" key="1">
    <citation type="submission" date="2024-02" db="EMBL/GenBank/DDBJ databases">
        <title>A nitrogen-fixing paenibacillus bacterium.</title>
        <authorList>
            <person name="Zhang W.L."/>
            <person name="Chen S.F."/>
        </authorList>
    </citation>
    <scope>NUCLEOTIDE SEQUENCE [LARGE SCALE GENOMIC DNA]</scope>
    <source>
        <strain evidence="6 7">M1</strain>
    </source>
</reference>
<dbReference type="PANTHER" id="PTHR11645">
    <property type="entry name" value="PYRROLINE-5-CARBOXYLATE REDUCTASE"/>
    <property type="match status" value="1"/>
</dbReference>
<comment type="function">
    <text evidence="2">Catalyzes the reduction of 1-pyrroline-5-carboxylate (PCA) to L-proline.</text>
</comment>
<gene>
    <name evidence="2 6" type="primary">proC</name>
    <name evidence="6" type="ORF">V3851_00470</name>
</gene>
<evidence type="ECO:0000256" key="3">
    <source>
        <dbReference type="NCBIfam" id="TIGR00112"/>
    </source>
</evidence>
<dbReference type="RefSeq" id="WP_331844533.1">
    <property type="nucleotide sequence ID" value="NZ_JAZHPZ010000001.1"/>
</dbReference>
<evidence type="ECO:0000256" key="2">
    <source>
        <dbReference type="HAMAP-Rule" id="MF_01925"/>
    </source>
</evidence>
<keyword evidence="2" id="KW-0963">Cytoplasm</keyword>
<comment type="similarity">
    <text evidence="1 2">Belongs to the pyrroline-5-carboxylate reductase family.</text>
</comment>
<dbReference type="Gene3D" id="3.40.50.720">
    <property type="entry name" value="NAD(P)-binding Rossmann-like Domain"/>
    <property type="match status" value="1"/>
</dbReference>
<evidence type="ECO:0000313" key="7">
    <source>
        <dbReference type="Proteomes" id="UP001306950"/>
    </source>
</evidence>
<dbReference type="NCBIfam" id="TIGR00112">
    <property type="entry name" value="proC"/>
    <property type="match status" value="1"/>
</dbReference>
<dbReference type="SUPFAM" id="SSF51735">
    <property type="entry name" value="NAD(P)-binding Rossmann-fold domains"/>
    <property type="match status" value="1"/>
</dbReference>
<keyword evidence="2 6" id="KW-0560">Oxidoreductase</keyword>
<sequence length="286" mass="30996">MSFLHTNPEENITFYGAGSMAEAVVRGLISRSVAKPGQISMFNRSNRERLAYLSEHYGVNTAADQTEKDEMIRSASIIFLAMKPKDAGEAISRIRPLLSEKQLIISFIAGLSIGTIQQLLGTKQPVARTMPNTSATIGLGTTGISFSPEVDDEQRQKVLSFFEAVGKAVVIEEKDQEILTGVSGSGPAYIYYMMEAMIAAGIEGGLSPEQSRELTEQTVLGAVMMMRETKEDPAKLRKDITSPNGSTQAAIEVLSAGGFTEIVKAAVHRCAERSREMGEEVKKALL</sequence>
<name>A0ABU7VLR1_9BACL</name>
<evidence type="ECO:0000259" key="4">
    <source>
        <dbReference type="Pfam" id="PF03807"/>
    </source>
</evidence>
<protein>
    <recommendedName>
        <fullName evidence="2 3">Pyrroline-5-carboxylate reductase</fullName>
        <shortName evidence="2">P5C reductase</shortName>
        <shortName evidence="2">P5CR</shortName>
        <ecNumber evidence="2 3">1.5.1.2</ecNumber>
    </recommendedName>
    <alternativeName>
        <fullName evidence="2">PCA reductase</fullName>
    </alternativeName>
</protein>
<dbReference type="HAMAP" id="MF_01925">
    <property type="entry name" value="P5C_reductase"/>
    <property type="match status" value="1"/>
</dbReference>
<accession>A0ABU7VLR1</accession>
<dbReference type="InterPro" id="IPR029036">
    <property type="entry name" value="P5CR_dimer"/>
</dbReference>
<comment type="catalytic activity">
    <reaction evidence="2">
        <text>L-proline + NAD(+) = (S)-1-pyrroline-5-carboxylate + NADH + 2 H(+)</text>
        <dbReference type="Rhea" id="RHEA:14105"/>
        <dbReference type="ChEBI" id="CHEBI:15378"/>
        <dbReference type="ChEBI" id="CHEBI:17388"/>
        <dbReference type="ChEBI" id="CHEBI:57540"/>
        <dbReference type="ChEBI" id="CHEBI:57945"/>
        <dbReference type="ChEBI" id="CHEBI:60039"/>
        <dbReference type="EC" id="1.5.1.2"/>
    </reaction>
</comment>
<dbReference type="InterPro" id="IPR000304">
    <property type="entry name" value="Pyrroline-COOH_reductase"/>
</dbReference>
<comment type="subcellular location">
    <subcellularLocation>
        <location evidence="2">Cytoplasm</location>
    </subcellularLocation>
</comment>
<keyword evidence="2" id="KW-0641">Proline biosynthesis</keyword>
<dbReference type="PANTHER" id="PTHR11645:SF49">
    <property type="entry name" value="PYRROLINE-5-CARBOXYLATE REDUCTASE 1"/>
    <property type="match status" value="1"/>
</dbReference>
<proteinExistence type="inferred from homology"/>
<dbReference type="SUPFAM" id="SSF48179">
    <property type="entry name" value="6-phosphogluconate dehydrogenase C-terminal domain-like"/>
    <property type="match status" value="1"/>
</dbReference>
<dbReference type="Proteomes" id="UP001306950">
    <property type="component" value="Unassembled WGS sequence"/>
</dbReference>
<evidence type="ECO:0000259" key="5">
    <source>
        <dbReference type="Pfam" id="PF14748"/>
    </source>
</evidence>
<evidence type="ECO:0000313" key="6">
    <source>
        <dbReference type="EMBL" id="MEF2964288.1"/>
    </source>
</evidence>
<comment type="pathway">
    <text evidence="2">Amino-acid biosynthesis; L-proline biosynthesis; L-proline from L-glutamate 5-semialdehyde: step 1/1.</text>
</comment>
<dbReference type="InterPro" id="IPR036291">
    <property type="entry name" value="NAD(P)-bd_dom_sf"/>
</dbReference>
<feature type="domain" description="Pyrroline-5-carboxylate reductase catalytic N-terminal" evidence="4">
    <location>
        <begin position="12"/>
        <end position="110"/>
    </location>
</feature>
<comment type="catalytic activity">
    <reaction evidence="2">
        <text>L-proline + NADP(+) = (S)-1-pyrroline-5-carboxylate + NADPH + 2 H(+)</text>
        <dbReference type="Rhea" id="RHEA:14109"/>
        <dbReference type="ChEBI" id="CHEBI:15378"/>
        <dbReference type="ChEBI" id="CHEBI:17388"/>
        <dbReference type="ChEBI" id="CHEBI:57783"/>
        <dbReference type="ChEBI" id="CHEBI:58349"/>
        <dbReference type="ChEBI" id="CHEBI:60039"/>
        <dbReference type="EC" id="1.5.1.2"/>
    </reaction>
</comment>
<keyword evidence="2" id="KW-0028">Amino-acid biosynthesis</keyword>
<dbReference type="Pfam" id="PF14748">
    <property type="entry name" value="P5CR_dimer"/>
    <property type="match status" value="1"/>
</dbReference>
<dbReference type="InterPro" id="IPR008927">
    <property type="entry name" value="6-PGluconate_DH-like_C_sf"/>
</dbReference>
<dbReference type="PIRSF" id="PIRSF000193">
    <property type="entry name" value="Pyrrol-5-carb_rd"/>
    <property type="match status" value="1"/>
</dbReference>
<evidence type="ECO:0000256" key="1">
    <source>
        <dbReference type="ARBA" id="ARBA00005525"/>
    </source>
</evidence>
<keyword evidence="2" id="KW-0521">NADP</keyword>
<dbReference type="Gene3D" id="1.10.3730.10">
    <property type="entry name" value="ProC C-terminal domain-like"/>
    <property type="match status" value="1"/>
</dbReference>
<dbReference type="EC" id="1.5.1.2" evidence="2 3"/>
<dbReference type="Pfam" id="PF03807">
    <property type="entry name" value="F420_oxidored"/>
    <property type="match status" value="1"/>
</dbReference>
<dbReference type="GO" id="GO:0004735">
    <property type="term" value="F:pyrroline-5-carboxylate reductase activity"/>
    <property type="evidence" value="ECO:0007669"/>
    <property type="project" value="UniProtKB-EC"/>
</dbReference>
<comment type="caution">
    <text evidence="6">The sequence shown here is derived from an EMBL/GenBank/DDBJ whole genome shotgun (WGS) entry which is preliminary data.</text>
</comment>
<dbReference type="InterPro" id="IPR028939">
    <property type="entry name" value="P5C_Rdtase_cat_N"/>
</dbReference>